<dbReference type="Gene3D" id="1.10.260.40">
    <property type="entry name" value="lambda repressor-like DNA-binding domains"/>
    <property type="match status" value="1"/>
</dbReference>
<dbReference type="InterPro" id="IPR001387">
    <property type="entry name" value="Cro/C1-type_HTH"/>
</dbReference>
<reference evidence="2" key="1">
    <citation type="submission" date="2020-06" db="EMBL/GenBank/DDBJ databases">
        <title>Draft genomic sequecing of Geomonas sp. Red745.</title>
        <authorList>
            <person name="Itoh H."/>
            <person name="Xu Z.X."/>
            <person name="Ushijima N."/>
            <person name="Masuda Y."/>
            <person name="Shiratori Y."/>
            <person name="Senoo K."/>
        </authorList>
    </citation>
    <scope>NUCLEOTIDE SEQUENCE [LARGE SCALE GENOMIC DNA]</scope>
    <source>
        <strain evidence="2">Red745</strain>
    </source>
</reference>
<name>A0A6V8N5R7_9BACT</name>
<dbReference type="InterPro" id="IPR010982">
    <property type="entry name" value="Lambda_DNA-bd_dom_sf"/>
</dbReference>
<sequence length="103" mass="11459">MTQPDRMELLRSRCADLGQAEVARRLKYSPSAINQALKGTYKGDLFNLLTRVEEVFGSTIVDCPCLGKITLGKCAANRRLPFITVNPARVALWTACRACEEKQ</sequence>
<proteinExistence type="predicted"/>
<gene>
    <name evidence="1" type="ORF">GMLC_14940</name>
</gene>
<dbReference type="RefSeq" id="WP_183360453.1">
    <property type="nucleotide sequence ID" value="NZ_BLXZ01000003.1"/>
</dbReference>
<dbReference type="Proteomes" id="UP000587586">
    <property type="component" value="Unassembled WGS sequence"/>
</dbReference>
<accession>A0A6V8N5R7</accession>
<comment type="caution">
    <text evidence="1">The sequence shown here is derived from an EMBL/GenBank/DDBJ whole genome shotgun (WGS) entry which is preliminary data.</text>
</comment>
<dbReference type="GO" id="GO:0003677">
    <property type="term" value="F:DNA binding"/>
    <property type="evidence" value="ECO:0007669"/>
    <property type="project" value="InterPro"/>
</dbReference>
<dbReference type="EMBL" id="BLXZ01000003">
    <property type="protein sequence ID" value="GFO67915.1"/>
    <property type="molecule type" value="Genomic_DNA"/>
</dbReference>
<keyword evidence="2" id="KW-1185">Reference proteome</keyword>
<dbReference type="CDD" id="cd00093">
    <property type="entry name" value="HTH_XRE"/>
    <property type="match status" value="1"/>
</dbReference>
<protein>
    <recommendedName>
        <fullName evidence="3">HTH cro/C1-type domain-containing protein</fullName>
    </recommendedName>
</protein>
<dbReference type="AlphaFoldDB" id="A0A6V8N5R7"/>
<organism evidence="1 2">
    <name type="scientific">Geomonas limicola</name>
    <dbReference type="NCBI Taxonomy" id="2740186"/>
    <lineage>
        <taxon>Bacteria</taxon>
        <taxon>Pseudomonadati</taxon>
        <taxon>Thermodesulfobacteriota</taxon>
        <taxon>Desulfuromonadia</taxon>
        <taxon>Geobacterales</taxon>
        <taxon>Geobacteraceae</taxon>
        <taxon>Geomonas</taxon>
    </lineage>
</organism>
<evidence type="ECO:0000313" key="2">
    <source>
        <dbReference type="Proteomes" id="UP000587586"/>
    </source>
</evidence>
<evidence type="ECO:0008006" key="3">
    <source>
        <dbReference type="Google" id="ProtNLM"/>
    </source>
</evidence>
<evidence type="ECO:0000313" key="1">
    <source>
        <dbReference type="EMBL" id="GFO67915.1"/>
    </source>
</evidence>